<dbReference type="EMBL" id="BSXS01000020">
    <property type="protein sequence ID" value="GME70332.1"/>
    <property type="molecule type" value="Genomic_DNA"/>
</dbReference>
<keyword evidence="2" id="KW-1185">Reference proteome</keyword>
<dbReference type="Proteomes" id="UP001165064">
    <property type="component" value="Unassembled WGS sequence"/>
</dbReference>
<accession>A0ACB5SR20</accession>
<reference evidence="1" key="1">
    <citation type="submission" date="2023-04" db="EMBL/GenBank/DDBJ databases">
        <title>Ambrosiozyma monospora NBRC 10751.</title>
        <authorList>
            <person name="Ichikawa N."/>
            <person name="Sato H."/>
            <person name="Tonouchi N."/>
        </authorList>
    </citation>
    <scope>NUCLEOTIDE SEQUENCE</scope>
    <source>
        <strain evidence="1">NBRC 10751</strain>
    </source>
</reference>
<evidence type="ECO:0000313" key="2">
    <source>
        <dbReference type="Proteomes" id="UP001165064"/>
    </source>
</evidence>
<name>A0ACB5SR20_AMBMO</name>
<comment type="caution">
    <text evidence="1">The sequence shown here is derived from an EMBL/GenBank/DDBJ whole genome shotgun (WGS) entry which is preliminary data.</text>
</comment>
<organism evidence="1 2">
    <name type="scientific">Ambrosiozyma monospora</name>
    <name type="common">Yeast</name>
    <name type="synonym">Endomycopsis monosporus</name>
    <dbReference type="NCBI Taxonomy" id="43982"/>
    <lineage>
        <taxon>Eukaryota</taxon>
        <taxon>Fungi</taxon>
        <taxon>Dikarya</taxon>
        <taxon>Ascomycota</taxon>
        <taxon>Saccharomycotina</taxon>
        <taxon>Pichiomycetes</taxon>
        <taxon>Pichiales</taxon>
        <taxon>Pichiaceae</taxon>
        <taxon>Ambrosiozyma</taxon>
    </lineage>
</organism>
<gene>
    <name evidence="1" type="ORF">Amon02_000015300</name>
</gene>
<sequence length="252" mass="29069">MRILIIDMLLDRSLHLILSDLKDLGLTVQNNVDLSEFDKATEHEFFNDITSPSPSSQLYFLDAPAGYGKTFLENVCMVQLKIRHHKVLAVASSAIAATLLNGVTAHKAFGIQVRKSPSEHHTLTNLKLNSREWNFFKDLDFLFWDEITTKNLEDICVVDRTLRKIRGVDVVFGGLVCVFSGDFRQCLPIVKHMLMLWDKQILCLKLVQLKLPLTAIYWMWLQFHLLMLLKKLMILSQPFMMISVILIHFKCH</sequence>
<evidence type="ECO:0000313" key="1">
    <source>
        <dbReference type="EMBL" id="GME70332.1"/>
    </source>
</evidence>
<protein>
    <submittedName>
        <fullName evidence="1">Unnamed protein product</fullName>
    </submittedName>
</protein>
<proteinExistence type="predicted"/>